<keyword evidence="2" id="KW-1185">Reference proteome</keyword>
<evidence type="ECO:0000313" key="2">
    <source>
        <dbReference type="Proteomes" id="UP000093044"/>
    </source>
</evidence>
<name>A0A1B2I2L0_9BACT</name>
<sequence length="98" mass="11137">MQNENDATSAASMIFPGVSKEDEIAKLYEVTCMPPEEKLNKEEKEDTWSARRSVIVRSADAGDASSKAEAFLYREEKREYRAIEINLWGPVLMTAMFL</sequence>
<protein>
    <submittedName>
        <fullName evidence="1">Uncharacterized protein</fullName>
    </submittedName>
</protein>
<gene>
    <name evidence="1" type="ORF">BED41_03390</name>
</gene>
<dbReference type="AlphaFoldDB" id="A0A1B2I2L0"/>
<organism evidence="1 2">
    <name type="scientific">Cloacibacillus porcorum</name>
    <dbReference type="NCBI Taxonomy" id="1197717"/>
    <lineage>
        <taxon>Bacteria</taxon>
        <taxon>Thermotogati</taxon>
        <taxon>Synergistota</taxon>
        <taxon>Synergistia</taxon>
        <taxon>Synergistales</taxon>
        <taxon>Synergistaceae</taxon>
        <taxon>Cloacibacillus</taxon>
    </lineage>
</organism>
<proteinExistence type="predicted"/>
<evidence type="ECO:0000313" key="1">
    <source>
        <dbReference type="EMBL" id="ANZ44215.1"/>
    </source>
</evidence>
<dbReference type="RefSeq" id="WP_066743124.1">
    <property type="nucleotide sequence ID" value="NZ_CP016757.1"/>
</dbReference>
<reference evidence="1" key="1">
    <citation type="submission" date="2016-08" db="EMBL/GenBank/DDBJ databases">
        <title>Complete genome of Cloacibacillus porcorum.</title>
        <authorList>
            <person name="Looft T."/>
            <person name="Bayles D.O."/>
            <person name="Alt D.P."/>
        </authorList>
    </citation>
    <scope>NUCLEOTIDE SEQUENCE [LARGE SCALE GENOMIC DNA]</scope>
    <source>
        <strain evidence="1">CL-84</strain>
    </source>
</reference>
<dbReference type="GeneID" id="83056896"/>
<accession>A0A1B2I2L0</accession>
<dbReference type="EMBL" id="CP016757">
    <property type="protein sequence ID" value="ANZ44215.1"/>
    <property type="molecule type" value="Genomic_DNA"/>
</dbReference>
<dbReference type="KEGG" id="cpor:BED41_03390"/>
<dbReference type="Proteomes" id="UP000093044">
    <property type="component" value="Chromosome"/>
</dbReference>
<dbReference type="STRING" id="1197717.BED41_03390"/>